<dbReference type="SUPFAM" id="SSF52540">
    <property type="entry name" value="P-loop containing nucleoside triphosphate hydrolases"/>
    <property type="match status" value="1"/>
</dbReference>
<dbReference type="STRING" id="286727.SAMN02982917_1794"/>
<name>A0A1X7EKE4_9PROT</name>
<dbReference type="InterPro" id="IPR027417">
    <property type="entry name" value="P-loop_NTPase"/>
</dbReference>
<evidence type="ECO:0000259" key="1">
    <source>
        <dbReference type="SMART" id="SM00382"/>
    </source>
</evidence>
<evidence type="ECO:0000313" key="2">
    <source>
        <dbReference type="EMBL" id="SMF35400.1"/>
    </source>
</evidence>
<dbReference type="InterPro" id="IPR003593">
    <property type="entry name" value="AAA+_ATPase"/>
</dbReference>
<reference evidence="2 3" key="1">
    <citation type="submission" date="2017-04" db="EMBL/GenBank/DDBJ databases">
        <authorList>
            <person name="Afonso C.L."/>
            <person name="Miller P.J."/>
            <person name="Scott M.A."/>
            <person name="Spackman E."/>
            <person name="Goraichik I."/>
            <person name="Dimitrov K.M."/>
            <person name="Suarez D.L."/>
            <person name="Swayne D.E."/>
        </authorList>
    </citation>
    <scope>NUCLEOTIDE SEQUENCE [LARGE SCALE GENOMIC DNA]</scope>
    <source>
        <strain evidence="2 3">A2P</strain>
    </source>
</reference>
<organism evidence="2 3">
    <name type="scientific">Azospirillum oryzae</name>
    <dbReference type="NCBI Taxonomy" id="286727"/>
    <lineage>
        <taxon>Bacteria</taxon>
        <taxon>Pseudomonadati</taxon>
        <taxon>Pseudomonadota</taxon>
        <taxon>Alphaproteobacteria</taxon>
        <taxon>Rhodospirillales</taxon>
        <taxon>Azospirillaceae</taxon>
        <taxon>Azospirillum</taxon>
    </lineage>
</organism>
<feature type="domain" description="AAA+ ATPase" evidence="1">
    <location>
        <begin position="449"/>
        <end position="720"/>
    </location>
</feature>
<gene>
    <name evidence="2" type="ORF">SAMN02982917_1794</name>
</gene>
<dbReference type="EMBL" id="FXAK01000002">
    <property type="protein sequence ID" value="SMF35400.1"/>
    <property type="molecule type" value="Genomic_DNA"/>
</dbReference>
<protein>
    <submittedName>
        <fullName evidence="2">Type IV secretion system protein VirB4</fullName>
    </submittedName>
</protein>
<dbReference type="Gene3D" id="3.40.50.300">
    <property type="entry name" value="P-loop containing nucleotide triphosphate hydrolases"/>
    <property type="match status" value="1"/>
</dbReference>
<dbReference type="AlphaFoldDB" id="A0A1X7EKE4"/>
<dbReference type="SMART" id="SM00382">
    <property type="entry name" value="AAA"/>
    <property type="match status" value="1"/>
</dbReference>
<dbReference type="OrthoDB" id="9816422at2"/>
<proteinExistence type="predicted"/>
<sequence>MLDLTAFDDGFDALSRHLPWDCFVWPGVVLLEEDGALMAVVEYGGRDQSVQDPVEIQQTAMAAANVLFPFTGGWTFHFEMQRRWGRGYPCGTGVHSVASLIDAERRARLDAAGRQLRSRTFITITFTPTHRQARRLAGWFTRNPPERSRPDVMRDHVEPFRQLVLQFAGLLGRAVGWARMLDDDAVMAFLHSCVSPIEQPHVSAPDIPGFPIKANLVDVGFLPGSFPAWTNGAERWHVRVVGIGGYPKASHPGLLNALDALPFPVRWSVRFEAMDHVQARGVFAALWRKHDDTSYDWRSVLLRAVGGFTALRHDPVGVLEALEAEAARLEAEQAGTSSGWMTPTAILWGSSVEEAEGRKEEFVKTLRSLGFTAIEESWGAERAWYGTLPGHVRPNPRKVPLTQVQLADFLVLSAVWGGPERNAHLRCDPLAQLEAEGGTPLRIDLHQGPDGAALVIGPPRTGKSTVLAFLGHQFLARVPEGRVVWIDVDATESTSLAATWAAGGEFLSMGSGDLAYADLALQPLADVDTPGGFAWGHGFIMELLRIQGLLVPGGISAAEAGDAVDSALHLLAASPPGERTLSHLAHLVPDNLVRVALEPYCRGGPYGDLVDAGEDRLLGSCWTTVDIGALIDRGVGATPVIQALFRRFYRLFADGRPTLFLVDEAFKALKHQPAELDELRRRGPKKNVTLVLATHQLDDIEGSAIAALLKTIRVLLLLADPNAAKRALYRDWGLNRAEAALVAGAMPRRDVFFKTPDGSRLGQLTLDPVALAVCGCGGATHRRAAFETIAEAGPAGFAAAWLRQHRLHEAAAILDRAATCASLGEAS</sequence>
<evidence type="ECO:0000313" key="3">
    <source>
        <dbReference type="Proteomes" id="UP000192936"/>
    </source>
</evidence>
<accession>A0A1X7EKE4</accession>
<dbReference type="RefSeq" id="WP_085084327.1">
    <property type="nucleotide sequence ID" value="NZ_FXAK01000002.1"/>
</dbReference>
<dbReference type="Proteomes" id="UP000192936">
    <property type="component" value="Unassembled WGS sequence"/>
</dbReference>